<dbReference type="Pfam" id="PF13516">
    <property type="entry name" value="LRR_6"/>
    <property type="match status" value="1"/>
</dbReference>
<dbReference type="Proteomes" id="UP000298787">
    <property type="component" value="Chromosome 19"/>
</dbReference>
<dbReference type="InterPro" id="IPR051261">
    <property type="entry name" value="NLR"/>
</dbReference>
<evidence type="ECO:0000313" key="4">
    <source>
        <dbReference type="Proteomes" id="UP000298787"/>
    </source>
</evidence>
<evidence type="ECO:0000256" key="1">
    <source>
        <dbReference type="ARBA" id="ARBA00022614"/>
    </source>
</evidence>
<evidence type="ECO:0000313" key="3">
    <source>
        <dbReference type="EMBL" id="TKS87320.1"/>
    </source>
</evidence>
<sequence>MNDDSVHQEIQEFLKSENRSEKELSEIHCSALAYMLQMSEEVLDELDLKKYKTSDEGRRRLIPAVRNCRKAELSRCGLSETHCEVVASALKSNPSHLTHLDLSENRNLQDSGVKTLCAGLQSPNCRLQTLRSVHVFCSCTVYIYQI</sequence>
<accession>A0A4U5VHU6</accession>
<dbReference type="EMBL" id="CM014096">
    <property type="protein sequence ID" value="TKS87320.1"/>
    <property type="molecule type" value="Genomic_DNA"/>
</dbReference>
<reference evidence="3 4" key="1">
    <citation type="submission" date="2019-01" db="EMBL/GenBank/DDBJ databases">
        <title>Genome Assembly of Collichthys lucidus.</title>
        <authorList>
            <person name="Cai M."/>
            <person name="Xiao S."/>
        </authorList>
    </citation>
    <scope>NUCLEOTIDE SEQUENCE [LARGE SCALE GENOMIC DNA]</scope>
    <source>
        <strain evidence="3">JT15FE1705JMU</strain>
        <tissue evidence="3">Muscle</tissue>
    </source>
</reference>
<proteinExistence type="predicted"/>
<dbReference type="InterPro" id="IPR001611">
    <property type="entry name" value="Leu-rich_rpt"/>
</dbReference>
<organism evidence="3 4">
    <name type="scientific">Collichthys lucidus</name>
    <name type="common">Big head croaker</name>
    <name type="synonym">Sciaena lucida</name>
    <dbReference type="NCBI Taxonomy" id="240159"/>
    <lineage>
        <taxon>Eukaryota</taxon>
        <taxon>Metazoa</taxon>
        <taxon>Chordata</taxon>
        <taxon>Craniata</taxon>
        <taxon>Vertebrata</taxon>
        <taxon>Euteleostomi</taxon>
        <taxon>Actinopterygii</taxon>
        <taxon>Neopterygii</taxon>
        <taxon>Teleostei</taxon>
        <taxon>Neoteleostei</taxon>
        <taxon>Acanthomorphata</taxon>
        <taxon>Eupercaria</taxon>
        <taxon>Sciaenidae</taxon>
        <taxon>Collichthys</taxon>
    </lineage>
</organism>
<dbReference type="Gene3D" id="3.80.10.10">
    <property type="entry name" value="Ribonuclease Inhibitor"/>
    <property type="match status" value="1"/>
</dbReference>
<dbReference type="SUPFAM" id="SSF52047">
    <property type="entry name" value="RNI-like"/>
    <property type="match status" value="1"/>
</dbReference>
<gene>
    <name evidence="3" type="ORF">D9C73_021444</name>
</gene>
<evidence type="ECO:0000256" key="2">
    <source>
        <dbReference type="ARBA" id="ARBA00022737"/>
    </source>
</evidence>
<keyword evidence="4" id="KW-1185">Reference proteome</keyword>
<keyword evidence="2" id="KW-0677">Repeat</keyword>
<name>A0A4U5VHU6_COLLU</name>
<dbReference type="PANTHER" id="PTHR24106">
    <property type="entry name" value="NACHT, LRR AND CARD DOMAINS-CONTAINING"/>
    <property type="match status" value="1"/>
</dbReference>
<protein>
    <submittedName>
        <fullName evidence="3">Ribonuclease inhibitor</fullName>
    </submittedName>
</protein>
<dbReference type="STRING" id="240159.A0A4U5VHU6"/>
<dbReference type="InterPro" id="IPR032675">
    <property type="entry name" value="LRR_dom_sf"/>
</dbReference>
<keyword evidence="1" id="KW-0433">Leucine-rich repeat</keyword>
<dbReference type="AlphaFoldDB" id="A0A4U5VHU6"/>